<name>A0A327K181_9BRAD</name>
<proteinExistence type="predicted"/>
<comment type="caution">
    <text evidence="1">The sequence shown here is derived from an EMBL/GenBank/DDBJ whole genome shotgun (WGS) entry which is preliminary data.</text>
</comment>
<dbReference type="AlphaFoldDB" id="A0A327K181"/>
<dbReference type="InterPro" id="IPR011990">
    <property type="entry name" value="TPR-like_helical_dom_sf"/>
</dbReference>
<dbReference type="EMBL" id="NPEU01000498">
    <property type="protein sequence ID" value="RAI31485.1"/>
    <property type="molecule type" value="Genomic_DNA"/>
</dbReference>
<reference evidence="1 2" key="1">
    <citation type="submission" date="2017-07" db="EMBL/GenBank/DDBJ databases">
        <title>Draft Genome Sequences of Select Purple Nonsulfur Bacteria.</title>
        <authorList>
            <person name="Lasarre B."/>
            <person name="Mckinlay J.B."/>
        </authorList>
    </citation>
    <scope>NUCLEOTIDE SEQUENCE [LARGE SCALE GENOMIC DNA]</scope>
    <source>
        <strain evidence="1 2">DSM 11907</strain>
    </source>
</reference>
<protein>
    <submittedName>
        <fullName evidence="1">Uncharacterized protein</fullName>
    </submittedName>
</protein>
<gene>
    <name evidence="1" type="ORF">CH338_25740</name>
</gene>
<dbReference type="Proteomes" id="UP000248863">
    <property type="component" value="Unassembled WGS sequence"/>
</dbReference>
<dbReference type="RefSeq" id="WP_170146053.1">
    <property type="nucleotide sequence ID" value="NZ_NPEU01000498.1"/>
</dbReference>
<accession>A0A327K181</accession>
<sequence>APDALHARLTNALARFEDIAVVAAPAAMPALAQASADLDYLLVPKLVRAATGQSFLSVRLLAMPEHRVVWHDEVAVDSGDDGRGKAIEPLVAFVTSVLLQPFGIIPAAERRKLAEDGPPSAYQCTLVAAELARYFDPQRRKSTRDCLEAAIRDDPSFALGHVLLARLHYRDHVFGNGGPNSLPTALALARRAVELAPNSARAHYTLMHIQVARGHLERGLAHGDRALGLNPYDLRVLMQVGGQLVAAGEVERGRVLLQQARRLTISNPTPLAWAMFLAAFFEDDVAAMAIEVDRMPGSSDLDVLARALLLARQGDMAAARTALAPLEERRSAFVVRPRELLARSIASPAMVDRIVAAIGTITEDGPTSQVLR</sequence>
<dbReference type="SUPFAM" id="SSF48452">
    <property type="entry name" value="TPR-like"/>
    <property type="match status" value="1"/>
</dbReference>
<keyword evidence="2" id="KW-1185">Reference proteome</keyword>
<dbReference type="Gene3D" id="1.25.40.10">
    <property type="entry name" value="Tetratricopeptide repeat domain"/>
    <property type="match status" value="1"/>
</dbReference>
<evidence type="ECO:0000313" key="2">
    <source>
        <dbReference type="Proteomes" id="UP000248863"/>
    </source>
</evidence>
<feature type="non-terminal residue" evidence="1">
    <location>
        <position position="1"/>
    </location>
</feature>
<organism evidence="1 2">
    <name type="scientific">Rhodoplanes elegans</name>
    <dbReference type="NCBI Taxonomy" id="29408"/>
    <lineage>
        <taxon>Bacteria</taxon>
        <taxon>Pseudomonadati</taxon>
        <taxon>Pseudomonadota</taxon>
        <taxon>Alphaproteobacteria</taxon>
        <taxon>Hyphomicrobiales</taxon>
        <taxon>Nitrobacteraceae</taxon>
        <taxon>Rhodoplanes</taxon>
    </lineage>
</organism>
<evidence type="ECO:0000313" key="1">
    <source>
        <dbReference type="EMBL" id="RAI31485.1"/>
    </source>
</evidence>